<dbReference type="RefSeq" id="WP_127788877.1">
    <property type="nucleotide sequence ID" value="NZ_SACL01000006.1"/>
</dbReference>
<dbReference type="AlphaFoldDB" id="A0A437MCN2"/>
<protein>
    <submittedName>
        <fullName evidence="1">Uncharacterized protein</fullName>
    </submittedName>
</protein>
<evidence type="ECO:0000313" key="2">
    <source>
        <dbReference type="Proteomes" id="UP000282957"/>
    </source>
</evidence>
<accession>A0A437MCN2</accession>
<dbReference type="Proteomes" id="UP000282957">
    <property type="component" value="Unassembled WGS sequence"/>
</dbReference>
<sequence length="76" mass="8012">MFEDSDFQAEAQMRFLSQWHAGLIVAGMGQAHALALAARMDQLLEEAAETGLPIARLLSVLGGAAASVTLERGAND</sequence>
<name>A0A437MCN2_9PROT</name>
<reference evidence="1 2" key="1">
    <citation type="submission" date="2019-01" db="EMBL/GenBank/DDBJ databases">
        <authorList>
            <person name="Chen W.-M."/>
        </authorList>
    </citation>
    <scope>NUCLEOTIDE SEQUENCE [LARGE SCALE GENOMIC DNA]</scope>
    <source>
        <strain evidence="1 2">CCP-6</strain>
    </source>
</reference>
<evidence type="ECO:0000313" key="1">
    <source>
        <dbReference type="EMBL" id="RVT95392.1"/>
    </source>
</evidence>
<gene>
    <name evidence="1" type="ORF">EOD42_17575</name>
</gene>
<proteinExistence type="predicted"/>
<organism evidence="1 2">
    <name type="scientific">Rhodovarius crocodyli</name>
    <dbReference type="NCBI Taxonomy" id="1979269"/>
    <lineage>
        <taxon>Bacteria</taxon>
        <taxon>Pseudomonadati</taxon>
        <taxon>Pseudomonadota</taxon>
        <taxon>Alphaproteobacteria</taxon>
        <taxon>Acetobacterales</taxon>
        <taxon>Roseomonadaceae</taxon>
        <taxon>Rhodovarius</taxon>
    </lineage>
</organism>
<dbReference type="EMBL" id="SACL01000006">
    <property type="protein sequence ID" value="RVT95392.1"/>
    <property type="molecule type" value="Genomic_DNA"/>
</dbReference>
<comment type="caution">
    <text evidence="1">The sequence shown here is derived from an EMBL/GenBank/DDBJ whole genome shotgun (WGS) entry which is preliminary data.</text>
</comment>
<keyword evidence="2" id="KW-1185">Reference proteome</keyword>
<dbReference type="OrthoDB" id="9862535at2"/>